<dbReference type="Pfam" id="PF11738">
    <property type="entry name" value="DUF3298"/>
    <property type="match status" value="1"/>
</dbReference>
<sequence>MKKKFFIGLLTAMLLYSNSLYAISPTMLNSYKLSRRLAEIKIKEEIIKKDNKLIKINLKIPKISGMADKELQNKLNRTFRDKIISFSDNLATMAQRYSQDSQEYDLPIYPYQASTDYQVHYNKDNLLSLTITYYEYTGGAHGNYVKEAFNINLRTGKKFSLADLLGKNNSYQKTINNEIREEIKENQELYFADDVQNLKALSKDSNFYLQDNDLVIYFQIYEIAPYSTGTPEFKIPLKLFEF</sequence>
<evidence type="ECO:0008006" key="6">
    <source>
        <dbReference type="Google" id="ProtNLM"/>
    </source>
</evidence>
<evidence type="ECO:0000256" key="1">
    <source>
        <dbReference type="SAM" id="SignalP"/>
    </source>
</evidence>
<dbReference type="Gene3D" id="3.30.565.40">
    <property type="entry name" value="Fervidobacterium nodosum Rt17-B1 like"/>
    <property type="match status" value="1"/>
</dbReference>
<dbReference type="InterPro" id="IPR025303">
    <property type="entry name" value="PdaC"/>
</dbReference>
<reference evidence="5" key="1">
    <citation type="submission" date="2017-09" db="EMBL/GenBank/DDBJ databases">
        <authorList>
            <person name="Varghese N."/>
            <person name="Submissions S."/>
        </authorList>
    </citation>
    <scope>NUCLEOTIDE SEQUENCE [LARGE SCALE GENOMIC DNA]</scope>
    <source>
        <strain evidence="5">MSL47</strain>
    </source>
</reference>
<organism evidence="4 5">
    <name type="scientific">Orenia metallireducens</name>
    <dbReference type="NCBI Taxonomy" id="1413210"/>
    <lineage>
        <taxon>Bacteria</taxon>
        <taxon>Bacillati</taxon>
        <taxon>Bacillota</taxon>
        <taxon>Clostridia</taxon>
        <taxon>Halanaerobiales</taxon>
        <taxon>Halobacteroidaceae</taxon>
        <taxon>Orenia</taxon>
    </lineage>
</organism>
<feature type="chain" id="PRO_5038434630" description="Deacetylase PdaC domain-containing protein" evidence="1">
    <location>
        <begin position="23"/>
        <end position="242"/>
    </location>
</feature>
<proteinExistence type="predicted"/>
<dbReference type="InterPro" id="IPR037126">
    <property type="entry name" value="PdaC/RsiV-like_sf"/>
</dbReference>
<feature type="domain" description="DUF3298" evidence="2">
    <location>
        <begin position="163"/>
        <end position="237"/>
    </location>
</feature>
<evidence type="ECO:0000259" key="3">
    <source>
        <dbReference type="Pfam" id="PF13739"/>
    </source>
</evidence>
<gene>
    <name evidence="4" type="ORF">SAMN06265827_12249</name>
</gene>
<name>A0A285HPW1_9FIRM</name>
<accession>A0A285HPW1</accession>
<dbReference type="EMBL" id="OBDZ01000022">
    <property type="protein sequence ID" value="SNY37633.1"/>
    <property type="molecule type" value="Genomic_DNA"/>
</dbReference>
<protein>
    <recommendedName>
        <fullName evidence="6">Deacetylase PdaC domain-containing protein</fullName>
    </recommendedName>
</protein>
<dbReference type="AlphaFoldDB" id="A0A285HPW1"/>
<evidence type="ECO:0000313" key="4">
    <source>
        <dbReference type="EMBL" id="SNY37633.1"/>
    </source>
</evidence>
<dbReference type="Gene3D" id="3.90.640.20">
    <property type="entry name" value="Heat-shock cognate protein, ATPase"/>
    <property type="match status" value="1"/>
</dbReference>
<evidence type="ECO:0000259" key="2">
    <source>
        <dbReference type="Pfam" id="PF11738"/>
    </source>
</evidence>
<keyword evidence="1" id="KW-0732">Signal</keyword>
<keyword evidence="5" id="KW-1185">Reference proteome</keyword>
<dbReference type="Pfam" id="PF13739">
    <property type="entry name" value="PdaC"/>
    <property type="match status" value="1"/>
</dbReference>
<evidence type="ECO:0000313" key="5">
    <source>
        <dbReference type="Proteomes" id="UP000219573"/>
    </source>
</evidence>
<dbReference type="RefSeq" id="WP_097018737.1">
    <property type="nucleotide sequence ID" value="NZ_OBDZ01000022.1"/>
</dbReference>
<feature type="domain" description="Deacetylase PdaC" evidence="3">
    <location>
        <begin position="47"/>
        <end position="144"/>
    </location>
</feature>
<feature type="signal peptide" evidence="1">
    <location>
        <begin position="1"/>
        <end position="22"/>
    </location>
</feature>
<dbReference type="OrthoDB" id="5637at2"/>
<dbReference type="InterPro" id="IPR021729">
    <property type="entry name" value="DUF3298"/>
</dbReference>
<dbReference type="Proteomes" id="UP000219573">
    <property type="component" value="Unassembled WGS sequence"/>
</dbReference>